<reference evidence="2 3" key="1">
    <citation type="journal article" date="2016" name="Mol. Biol. Evol.">
        <title>Comparative Genomics of Early-Diverging Mushroom-Forming Fungi Provides Insights into the Origins of Lignocellulose Decay Capabilities.</title>
        <authorList>
            <person name="Nagy L.G."/>
            <person name="Riley R."/>
            <person name="Tritt A."/>
            <person name="Adam C."/>
            <person name="Daum C."/>
            <person name="Floudas D."/>
            <person name="Sun H."/>
            <person name="Yadav J.S."/>
            <person name="Pangilinan J."/>
            <person name="Larsson K.H."/>
            <person name="Matsuura K."/>
            <person name="Barry K."/>
            <person name="Labutti K."/>
            <person name="Kuo R."/>
            <person name="Ohm R.A."/>
            <person name="Bhattacharya S.S."/>
            <person name="Shirouzu T."/>
            <person name="Yoshinaga Y."/>
            <person name="Martin F.M."/>
            <person name="Grigoriev I.V."/>
            <person name="Hibbett D.S."/>
        </authorList>
    </citation>
    <scope>NUCLEOTIDE SEQUENCE [LARGE SCALE GENOMIC DNA]</scope>
    <source>
        <strain evidence="2 3">HHB10207 ss-3</strain>
    </source>
</reference>
<evidence type="ECO:0000256" key="1">
    <source>
        <dbReference type="SAM" id="Phobius"/>
    </source>
</evidence>
<keyword evidence="3" id="KW-1185">Reference proteome</keyword>
<organism evidence="2 3">
    <name type="scientific">Sistotremastrum suecicum HHB10207 ss-3</name>
    <dbReference type="NCBI Taxonomy" id="1314776"/>
    <lineage>
        <taxon>Eukaryota</taxon>
        <taxon>Fungi</taxon>
        <taxon>Dikarya</taxon>
        <taxon>Basidiomycota</taxon>
        <taxon>Agaricomycotina</taxon>
        <taxon>Agaricomycetes</taxon>
        <taxon>Sistotremastrales</taxon>
        <taxon>Sistotremastraceae</taxon>
        <taxon>Sistotremastrum</taxon>
    </lineage>
</organism>
<sequence length="57" mass="6282">MEALALAIAREKNCRPRKKLAGVLWSSIIGSIILDCSVTVGGTLEPIDWHNESFRSK</sequence>
<protein>
    <submittedName>
        <fullName evidence="2">Uncharacterized protein</fullName>
    </submittedName>
</protein>
<gene>
    <name evidence="2" type="ORF">SISSUDRAFT_1048385</name>
</gene>
<feature type="non-terminal residue" evidence="2">
    <location>
        <position position="1"/>
    </location>
</feature>
<proteinExistence type="predicted"/>
<dbReference type="Proteomes" id="UP000076798">
    <property type="component" value="Unassembled WGS sequence"/>
</dbReference>
<evidence type="ECO:0000313" key="2">
    <source>
        <dbReference type="EMBL" id="KZT37524.1"/>
    </source>
</evidence>
<keyword evidence="1" id="KW-0472">Membrane</keyword>
<accession>A0A166CJF1</accession>
<feature type="transmembrane region" description="Helical" evidence="1">
    <location>
        <begin position="20"/>
        <end position="44"/>
    </location>
</feature>
<dbReference type="AlphaFoldDB" id="A0A166CJF1"/>
<name>A0A166CJF1_9AGAM</name>
<keyword evidence="1" id="KW-0812">Transmembrane</keyword>
<evidence type="ECO:0000313" key="3">
    <source>
        <dbReference type="Proteomes" id="UP000076798"/>
    </source>
</evidence>
<keyword evidence="1" id="KW-1133">Transmembrane helix</keyword>
<dbReference type="EMBL" id="KV428082">
    <property type="protein sequence ID" value="KZT37524.1"/>
    <property type="molecule type" value="Genomic_DNA"/>
</dbReference>